<comment type="similarity">
    <text evidence="1">Belongs to the ABC transporter superfamily.</text>
</comment>
<evidence type="ECO:0000256" key="1">
    <source>
        <dbReference type="ARBA" id="ARBA00005417"/>
    </source>
</evidence>
<keyword evidence="4 6" id="KW-0067">ATP-binding</keyword>
<organism evidence="6">
    <name type="scientific">bioreactor metagenome</name>
    <dbReference type="NCBI Taxonomy" id="1076179"/>
    <lineage>
        <taxon>unclassified sequences</taxon>
        <taxon>metagenomes</taxon>
        <taxon>ecological metagenomes</taxon>
    </lineage>
</organism>
<dbReference type="EMBL" id="VSSQ01000036">
    <property type="protein sequence ID" value="MPL67358.1"/>
    <property type="molecule type" value="Genomic_DNA"/>
</dbReference>
<name>A0A644TK72_9ZZZZ</name>
<keyword evidence="2" id="KW-0813">Transport</keyword>
<dbReference type="GO" id="GO:0043190">
    <property type="term" value="C:ATP-binding cassette (ABC) transporter complex"/>
    <property type="evidence" value="ECO:0007669"/>
    <property type="project" value="TreeGrafter"/>
</dbReference>
<dbReference type="InterPro" id="IPR050095">
    <property type="entry name" value="ECF_ABC_transporter_ATP-bd"/>
</dbReference>
<dbReference type="Pfam" id="PF00005">
    <property type="entry name" value="ABC_tran"/>
    <property type="match status" value="1"/>
</dbReference>
<dbReference type="InterPro" id="IPR003593">
    <property type="entry name" value="AAA+_ATPase"/>
</dbReference>
<evidence type="ECO:0000256" key="3">
    <source>
        <dbReference type="ARBA" id="ARBA00022741"/>
    </source>
</evidence>
<dbReference type="GO" id="GO:0042626">
    <property type="term" value="F:ATPase-coupled transmembrane transporter activity"/>
    <property type="evidence" value="ECO:0007669"/>
    <property type="project" value="TreeGrafter"/>
</dbReference>
<evidence type="ECO:0000259" key="5">
    <source>
        <dbReference type="PROSITE" id="PS50893"/>
    </source>
</evidence>
<dbReference type="InterPro" id="IPR003439">
    <property type="entry name" value="ABC_transporter-like_ATP-bd"/>
</dbReference>
<accession>A0A644TK72</accession>
<evidence type="ECO:0000313" key="6">
    <source>
        <dbReference type="EMBL" id="MPL67358.1"/>
    </source>
</evidence>
<protein>
    <submittedName>
        <fullName evidence="6">Vitamin B12 import ATP-binding protein BtuD</fullName>
    </submittedName>
</protein>
<dbReference type="Gene3D" id="3.40.50.300">
    <property type="entry name" value="P-loop containing nucleotide triphosphate hydrolases"/>
    <property type="match status" value="1"/>
</dbReference>
<dbReference type="GO" id="GO:0016887">
    <property type="term" value="F:ATP hydrolysis activity"/>
    <property type="evidence" value="ECO:0007669"/>
    <property type="project" value="InterPro"/>
</dbReference>
<dbReference type="PROSITE" id="PS50893">
    <property type="entry name" value="ABC_TRANSPORTER_2"/>
    <property type="match status" value="1"/>
</dbReference>
<dbReference type="PANTHER" id="PTHR43553">
    <property type="entry name" value="HEAVY METAL TRANSPORTER"/>
    <property type="match status" value="1"/>
</dbReference>
<gene>
    <name evidence="6" type="primary">btuD_37</name>
    <name evidence="6" type="ORF">SDC9_13049</name>
</gene>
<dbReference type="SUPFAM" id="SSF52540">
    <property type="entry name" value="P-loop containing nucleoside triphosphate hydrolases"/>
    <property type="match status" value="1"/>
</dbReference>
<dbReference type="AlphaFoldDB" id="A0A644TK72"/>
<comment type="caution">
    <text evidence="6">The sequence shown here is derived from an EMBL/GenBank/DDBJ whole genome shotgun (WGS) entry which is preliminary data.</text>
</comment>
<dbReference type="CDD" id="cd03225">
    <property type="entry name" value="ABC_cobalt_CbiO_domain1"/>
    <property type="match status" value="1"/>
</dbReference>
<dbReference type="PANTHER" id="PTHR43553:SF24">
    <property type="entry name" value="ENERGY-COUPLING FACTOR TRANSPORTER ATP-BINDING PROTEIN ECFA1"/>
    <property type="match status" value="1"/>
</dbReference>
<dbReference type="InterPro" id="IPR027417">
    <property type="entry name" value="P-loop_NTPase"/>
</dbReference>
<evidence type="ECO:0000256" key="2">
    <source>
        <dbReference type="ARBA" id="ARBA00022448"/>
    </source>
</evidence>
<dbReference type="InterPro" id="IPR015856">
    <property type="entry name" value="ABC_transpr_CbiO/EcfA_su"/>
</dbReference>
<dbReference type="SMART" id="SM00382">
    <property type="entry name" value="AAA"/>
    <property type="match status" value="1"/>
</dbReference>
<dbReference type="GO" id="GO:0005524">
    <property type="term" value="F:ATP binding"/>
    <property type="evidence" value="ECO:0007669"/>
    <property type="project" value="UniProtKB-KW"/>
</dbReference>
<evidence type="ECO:0000256" key="4">
    <source>
        <dbReference type="ARBA" id="ARBA00022840"/>
    </source>
</evidence>
<feature type="domain" description="ABC transporter" evidence="5">
    <location>
        <begin position="140"/>
        <end position="366"/>
    </location>
</feature>
<proteinExistence type="inferred from homology"/>
<keyword evidence="3" id="KW-0547">Nucleotide-binding</keyword>
<sequence>MRAGPFPAQPLASVAGRAGGPSGDHLGLVARRLQRGEHGRFGQAVHLDLAVLEADDGLAADLGDGGFDGGLAVTAGHVRDGKDHLCLLIFCATDSPAPAPRQCPACGISCAPPPPRGFRLTRGRQAGKPPRPEGVMDGSIEIETLTLEREGTRIFDGLSLHIGERRVGVVGRNGSGKSTLLRAVAGLIAPQAGRLRVAGVDVARDRAGALSAVGILFQNPDHQIIFPTVIEELAFGLEQQGHPRGVARERARAMLARFGHADWEERLCHTLSQGQRQLVCLMAVLAMEPRWILFDEPFNSLDIPAALRIEARIAALAQNVMLITHDPARVAGYDRVIWIEAGRVAADGPPGAVLPAYVAAMQAAAQDEPC</sequence>
<reference evidence="6" key="1">
    <citation type="submission" date="2019-08" db="EMBL/GenBank/DDBJ databases">
        <authorList>
            <person name="Kucharzyk K."/>
            <person name="Murdoch R.W."/>
            <person name="Higgins S."/>
            <person name="Loffler F."/>
        </authorList>
    </citation>
    <scope>NUCLEOTIDE SEQUENCE</scope>
</reference>